<reference evidence="2 3" key="1">
    <citation type="submission" date="2019-02" db="EMBL/GenBank/DDBJ databases">
        <title>Genomic Encyclopedia of Type Strains, Phase IV (KMG-IV): sequencing the most valuable type-strain genomes for metagenomic binning, comparative biology and taxonomic classification.</title>
        <authorList>
            <person name="Goeker M."/>
        </authorList>
    </citation>
    <scope>NUCLEOTIDE SEQUENCE [LARGE SCALE GENOMIC DNA]</scope>
    <source>
        <strain evidence="2 3">DSM 45622</strain>
    </source>
</reference>
<evidence type="ECO:0000256" key="1">
    <source>
        <dbReference type="SAM" id="MobiDB-lite"/>
    </source>
</evidence>
<dbReference type="EMBL" id="SGXD01000004">
    <property type="protein sequence ID" value="RZS82834.1"/>
    <property type="molecule type" value="Genomic_DNA"/>
</dbReference>
<evidence type="ECO:0000313" key="2">
    <source>
        <dbReference type="EMBL" id="RZS82834.1"/>
    </source>
</evidence>
<comment type="caution">
    <text evidence="2">The sequence shown here is derived from an EMBL/GenBank/DDBJ whole genome shotgun (WGS) entry which is preliminary data.</text>
</comment>
<organism evidence="2 3">
    <name type="scientific">Motilibacter rhizosphaerae</name>
    <dbReference type="NCBI Taxonomy" id="598652"/>
    <lineage>
        <taxon>Bacteria</taxon>
        <taxon>Bacillati</taxon>
        <taxon>Actinomycetota</taxon>
        <taxon>Actinomycetes</taxon>
        <taxon>Motilibacterales</taxon>
        <taxon>Motilibacteraceae</taxon>
        <taxon>Motilibacter</taxon>
    </lineage>
</organism>
<dbReference type="Proteomes" id="UP000293638">
    <property type="component" value="Unassembled WGS sequence"/>
</dbReference>
<name>A0A4Q7NGC0_9ACTN</name>
<feature type="compositionally biased region" description="Basic and acidic residues" evidence="1">
    <location>
        <begin position="114"/>
        <end position="126"/>
    </location>
</feature>
<proteinExistence type="predicted"/>
<evidence type="ECO:0000313" key="3">
    <source>
        <dbReference type="Proteomes" id="UP000293638"/>
    </source>
</evidence>
<gene>
    <name evidence="2" type="ORF">EV189_3229</name>
</gene>
<protein>
    <submittedName>
        <fullName evidence="2">Uncharacterized protein</fullName>
    </submittedName>
</protein>
<accession>A0A4Q7NGC0</accession>
<sequence>MAALAAAVASVDVDGIARCSAVRDLLPALDMAVSFARYWQEPDEDDLALHSALLARVLRPVADAVAAAPAADWWSDPLDRADQWHVRWRPDDETALRPADGDAPRLLAQWRQRADEAEARATRDTPADPTAPYSGSWWSTPALSGLTATTRSVPDGSRAPLGLLVLEDFLGESTAEVGQVVVSPAARVYEVDGPGDWLELARRYPSDVTASRRHDWYRTTGWTGRWVLPDWAAVAADWDGVHVSVATYLATAGRLLPLAPEGGAAATLLAGWGPDETWWLTDAATSAGSATRWTSLRDEPLSWTPVPSAASPD</sequence>
<keyword evidence="3" id="KW-1185">Reference proteome</keyword>
<feature type="region of interest" description="Disordered" evidence="1">
    <location>
        <begin position="114"/>
        <end position="136"/>
    </location>
</feature>
<dbReference type="AlphaFoldDB" id="A0A4Q7NGC0"/>